<dbReference type="AlphaFoldDB" id="A0ABD3N6K8"/>
<accession>A0ABD3N6K8</accession>
<keyword evidence="1" id="KW-0472">Membrane</keyword>
<proteinExistence type="predicted"/>
<dbReference type="Proteomes" id="UP001530400">
    <property type="component" value="Unassembled WGS sequence"/>
</dbReference>
<organism evidence="2 3">
    <name type="scientific">Cyclotella atomus</name>
    <dbReference type="NCBI Taxonomy" id="382360"/>
    <lineage>
        <taxon>Eukaryota</taxon>
        <taxon>Sar</taxon>
        <taxon>Stramenopiles</taxon>
        <taxon>Ochrophyta</taxon>
        <taxon>Bacillariophyta</taxon>
        <taxon>Coscinodiscophyceae</taxon>
        <taxon>Thalassiosirophycidae</taxon>
        <taxon>Stephanodiscales</taxon>
        <taxon>Stephanodiscaceae</taxon>
        <taxon>Cyclotella</taxon>
    </lineage>
</organism>
<sequence length="264" mass="28599">MVFAPAKTRRPIATTMHARTFLLLTILPTASCLLAPLGLKRKWSQTMKPPLPRRVNTHLSLGIDPSELASQHIHNPGLLDIVSTSFHTGPIINIATPLPNQSLAPMAETLRLNEGAVTIIPDQIALPGGLPRTGNSFIVESFREVFNGPVKASTSPLSIPLDNDGGSTPTIFVPTKEFDVVGRYADLLNRVPLAAAIYALVDFFFVNAEEDVAIAEILDDAEGDEIMEMEATVVKDRFLGLFVTVLATVVVSSLVYHPVPFNQL</sequence>
<keyword evidence="1" id="KW-1133">Transmembrane helix</keyword>
<feature type="transmembrane region" description="Helical" evidence="1">
    <location>
        <begin position="20"/>
        <end position="39"/>
    </location>
</feature>
<evidence type="ECO:0000313" key="2">
    <source>
        <dbReference type="EMBL" id="KAL3771658.1"/>
    </source>
</evidence>
<protein>
    <submittedName>
        <fullName evidence="2">Uncharacterized protein</fullName>
    </submittedName>
</protein>
<dbReference type="EMBL" id="JALLPJ020001283">
    <property type="protein sequence ID" value="KAL3771658.1"/>
    <property type="molecule type" value="Genomic_DNA"/>
</dbReference>
<keyword evidence="3" id="KW-1185">Reference proteome</keyword>
<reference evidence="2 3" key="1">
    <citation type="submission" date="2024-10" db="EMBL/GenBank/DDBJ databases">
        <title>Updated reference genomes for cyclostephanoid diatoms.</title>
        <authorList>
            <person name="Roberts W.R."/>
            <person name="Alverson A.J."/>
        </authorList>
    </citation>
    <scope>NUCLEOTIDE SEQUENCE [LARGE SCALE GENOMIC DNA]</scope>
    <source>
        <strain evidence="2 3">AJA010-31</strain>
    </source>
</reference>
<gene>
    <name evidence="2" type="ORF">ACHAWO_001719</name>
</gene>
<comment type="caution">
    <text evidence="2">The sequence shown here is derived from an EMBL/GenBank/DDBJ whole genome shotgun (WGS) entry which is preliminary data.</text>
</comment>
<feature type="transmembrane region" description="Helical" evidence="1">
    <location>
        <begin position="238"/>
        <end position="259"/>
    </location>
</feature>
<name>A0ABD3N6K8_9STRA</name>
<evidence type="ECO:0000313" key="3">
    <source>
        <dbReference type="Proteomes" id="UP001530400"/>
    </source>
</evidence>
<evidence type="ECO:0000256" key="1">
    <source>
        <dbReference type="SAM" id="Phobius"/>
    </source>
</evidence>
<keyword evidence="1" id="KW-0812">Transmembrane</keyword>